<dbReference type="Proteomes" id="UP001141327">
    <property type="component" value="Unassembled WGS sequence"/>
</dbReference>
<gene>
    <name evidence="3" type="ORF">PAPYR_3815</name>
</gene>
<organism evidence="3 4">
    <name type="scientific">Paratrimastix pyriformis</name>
    <dbReference type="NCBI Taxonomy" id="342808"/>
    <lineage>
        <taxon>Eukaryota</taxon>
        <taxon>Metamonada</taxon>
        <taxon>Preaxostyla</taxon>
        <taxon>Paratrimastigidae</taxon>
        <taxon>Paratrimastix</taxon>
    </lineage>
</organism>
<dbReference type="EMBL" id="JAPMOS010000015">
    <property type="protein sequence ID" value="KAJ4460089.1"/>
    <property type="molecule type" value="Genomic_DNA"/>
</dbReference>
<evidence type="ECO:0000313" key="4">
    <source>
        <dbReference type="Proteomes" id="UP001141327"/>
    </source>
</evidence>
<accession>A0ABQ8ULL7</accession>
<evidence type="ECO:0000256" key="2">
    <source>
        <dbReference type="SAM" id="MobiDB-lite"/>
    </source>
</evidence>
<feature type="coiled-coil region" evidence="1">
    <location>
        <begin position="226"/>
        <end position="274"/>
    </location>
</feature>
<reference evidence="3" key="1">
    <citation type="journal article" date="2022" name="bioRxiv">
        <title>Genomics of Preaxostyla Flagellates Illuminates Evolutionary Transitions and the Path Towards Mitochondrial Loss.</title>
        <authorList>
            <person name="Novak L.V.F."/>
            <person name="Treitli S.C."/>
            <person name="Pyrih J."/>
            <person name="Halakuc P."/>
            <person name="Pipaliya S.V."/>
            <person name="Vacek V."/>
            <person name="Brzon O."/>
            <person name="Soukal P."/>
            <person name="Eme L."/>
            <person name="Dacks J.B."/>
            <person name="Karnkowska A."/>
            <person name="Elias M."/>
            <person name="Hampl V."/>
        </authorList>
    </citation>
    <scope>NUCLEOTIDE SEQUENCE</scope>
    <source>
        <strain evidence="3">RCP-MX</strain>
    </source>
</reference>
<proteinExistence type="predicted"/>
<evidence type="ECO:0000256" key="1">
    <source>
        <dbReference type="SAM" id="Coils"/>
    </source>
</evidence>
<protein>
    <submittedName>
        <fullName evidence="3">Uncharacterized protein</fullName>
    </submittedName>
</protein>
<keyword evidence="4" id="KW-1185">Reference proteome</keyword>
<feature type="compositionally biased region" description="Low complexity" evidence="2">
    <location>
        <begin position="207"/>
        <end position="218"/>
    </location>
</feature>
<sequence length="284" mass="31172">MRGGSDDDAEEEQRDLVSITIHGETHEIERGQCAIEVFRKFGALQNHRLLFNGEPFSLFTSIVRNGSYALEVGSGSTNLPFEISEFPEVGADLAIFWQDRECVLHLCALSVQQYPTVREIRDAFLKLAIPQLPQWGGRSIDMVIGPDWALADEGQLTSQLHSRDQYLVAVPRHELSCALREQLLCTPVAPASSGAHAASAPQPPTQPRVVVAPPAQPPQAAEAEMVKKLKRELESAEICIAMQREQLAAARVELASAQEDARRLTGEYTELQHLSADASAFLAP</sequence>
<name>A0ABQ8ULL7_9EUKA</name>
<feature type="region of interest" description="Disordered" evidence="2">
    <location>
        <begin position="193"/>
        <end position="218"/>
    </location>
</feature>
<keyword evidence="1" id="KW-0175">Coiled coil</keyword>
<evidence type="ECO:0000313" key="3">
    <source>
        <dbReference type="EMBL" id="KAJ4460089.1"/>
    </source>
</evidence>
<comment type="caution">
    <text evidence="3">The sequence shown here is derived from an EMBL/GenBank/DDBJ whole genome shotgun (WGS) entry which is preliminary data.</text>
</comment>